<keyword evidence="5" id="KW-0418">Kinase</keyword>
<keyword evidence="3" id="KW-0325">Glycoprotein</keyword>
<dbReference type="Proteomes" id="UP001163823">
    <property type="component" value="Chromosome 9"/>
</dbReference>
<dbReference type="GO" id="GO:0016301">
    <property type="term" value="F:kinase activity"/>
    <property type="evidence" value="ECO:0007669"/>
    <property type="project" value="UniProtKB-KW"/>
</dbReference>
<evidence type="ECO:0000256" key="1">
    <source>
        <dbReference type="ARBA" id="ARBA00022729"/>
    </source>
</evidence>
<organism evidence="5 6">
    <name type="scientific">Quillaja saponaria</name>
    <name type="common">Soap bark tree</name>
    <dbReference type="NCBI Taxonomy" id="32244"/>
    <lineage>
        <taxon>Eukaryota</taxon>
        <taxon>Viridiplantae</taxon>
        <taxon>Streptophyta</taxon>
        <taxon>Embryophyta</taxon>
        <taxon>Tracheophyta</taxon>
        <taxon>Spermatophyta</taxon>
        <taxon>Magnoliopsida</taxon>
        <taxon>eudicotyledons</taxon>
        <taxon>Gunneridae</taxon>
        <taxon>Pentapetalae</taxon>
        <taxon>rosids</taxon>
        <taxon>fabids</taxon>
        <taxon>Fabales</taxon>
        <taxon>Quillajaceae</taxon>
        <taxon>Quillaja</taxon>
    </lineage>
</organism>
<dbReference type="EMBL" id="JARAOO010000009">
    <property type="protein sequence ID" value="KAJ7956987.1"/>
    <property type="molecule type" value="Genomic_DNA"/>
</dbReference>
<gene>
    <name evidence="5" type="ORF">O6P43_023347</name>
</gene>
<keyword evidence="5" id="KW-0808">Transferase</keyword>
<keyword evidence="6" id="KW-1185">Reference proteome</keyword>
<dbReference type="Gene3D" id="2.90.10.10">
    <property type="entry name" value="Bulb-type lectin domain"/>
    <property type="match status" value="1"/>
</dbReference>
<proteinExistence type="predicted"/>
<dbReference type="PROSITE" id="PS50927">
    <property type="entry name" value="BULB_LECTIN"/>
    <property type="match status" value="1"/>
</dbReference>
<protein>
    <submittedName>
        <fullName evidence="5">G-type lectin S-receptor-like serine/threonine-protein kinase</fullName>
    </submittedName>
</protein>
<name>A0AAD7LFU1_QUISA</name>
<evidence type="ECO:0000256" key="2">
    <source>
        <dbReference type="ARBA" id="ARBA00023157"/>
    </source>
</evidence>
<keyword evidence="1" id="KW-0732">Signal</keyword>
<feature type="domain" description="Bulb-type lectin" evidence="4">
    <location>
        <begin position="38"/>
        <end position="206"/>
    </location>
</feature>
<keyword evidence="2" id="KW-1015">Disulfide bond</keyword>
<dbReference type="InterPro" id="IPR001480">
    <property type="entry name" value="Bulb-type_lectin_dom"/>
</dbReference>
<accession>A0AAD7LFU1</accession>
<dbReference type="AlphaFoldDB" id="A0AAD7LFU1"/>
<evidence type="ECO:0000259" key="4">
    <source>
        <dbReference type="PROSITE" id="PS50927"/>
    </source>
</evidence>
<dbReference type="PANTHER" id="PTHR47976">
    <property type="entry name" value="G-TYPE LECTIN S-RECEPTOR-LIKE SERINE/THREONINE-PROTEIN KINASE SD2-5"/>
    <property type="match status" value="1"/>
</dbReference>
<dbReference type="KEGG" id="qsa:O6P43_023347"/>
<dbReference type="InterPro" id="IPR036426">
    <property type="entry name" value="Bulb-type_lectin_dom_sf"/>
</dbReference>
<sequence length="404" mass="44613">MIRVNVYPGLMASITTILLLLFVFLIGGRAKPAASLKLNLGSSLSPITPPISWPSSSGRFAFGFYQKGSGGFAVGIWLVSLDNNTVVWTANRNDPLISSGAISSAILRLSKDGILLLQNGQREKKLTANFIRDQRLNWWISSQDAAGGWKSCFIPTNTTGIPYDAYWNSGTYIYDSGCPKCELYLNNTGNLHIMNDTDSIWTSNSGAVNNDSSTTNYRATLDLDGILRLSAHVDDNGELGVSAVWWALSDACERNLFCGFNSFCTYNDGQPLCNCLPESDFIDPDRTLGCERNFSEAECTPNGTAYALSYSILTMANVTWKDNPYFKEQMRMENDCVLSCLEDCSCGAAIFMDGYCMKHALPLARFGRYPGSQSYNVLFKVRNRSFESEKPPPRPPTIIITSQK</sequence>
<comment type="caution">
    <text evidence="5">The sequence shown here is derived from an EMBL/GenBank/DDBJ whole genome shotgun (WGS) entry which is preliminary data.</text>
</comment>
<dbReference type="InterPro" id="IPR051343">
    <property type="entry name" value="G-type_lectin_kinases/EP1-like"/>
</dbReference>
<evidence type="ECO:0000256" key="3">
    <source>
        <dbReference type="ARBA" id="ARBA00023180"/>
    </source>
</evidence>
<reference evidence="5" key="1">
    <citation type="journal article" date="2023" name="Science">
        <title>Elucidation of the pathway for biosynthesis of saponin adjuvants from the soapbark tree.</title>
        <authorList>
            <person name="Reed J."/>
            <person name="Orme A."/>
            <person name="El-Demerdash A."/>
            <person name="Owen C."/>
            <person name="Martin L.B.B."/>
            <person name="Misra R.C."/>
            <person name="Kikuchi S."/>
            <person name="Rejzek M."/>
            <person name="Martin A.C."/>
            <person name="Harkess A."/>
            <person name="Leebens-Mack J."/>
            <person name="Louveau T."/>
            <person name="Stephenson M.J."/>
            <person name="Osbourn A."/>
        </authorList>
    </citation>
    <scope>NUCLEOTIDE SEQUENCE</scope>
    <source>
        <strain evidence="5">S10</strain>
    </source>
</reference>
<dbReference type="PANTHER" id="PTHR47976:SF27">
    <property type="entry name" value="RECEPTOR-LIKE SERINE_THREONINE-PROTEIN KINASE"/>
    <property type="match status" value="1"/>
</dbReference>
<evidence type="ECO:0000313" key="6">
    <source>
        <dbReference type="Proteomes" id="UP001163823"/>
    </source>
</evidence>
<evidence type="ECO:0000313" key="5">
    <source>
        <dbReference type="EMBL" id="KAJ7956987.1"/>
    </source>
</evidence>